<dbReference type="Proteomes" id="UP000231279">
    <property type="component" value="Unassembled WGS sequence"/>
</dbReference>
<sequence length="227" mass="25824">MTIMELCAARGISNLPPLPPKHFPSCHSQLQSIRCKTRFPFLHNRARFSSGFQCYRNSPAEATSNDTSDTTLYVKDEPKTDGVITVEDTSVEKKDDYTPVEKKDDYTPVEKKEDDDSQLNEEPQEVSLMDNPLQLFKFLQDFDIKLDYEETYSILVFGGGGAVALWLLAAVLNAIDSIPLFPKVLELVGLGYTLWFSSRYLIFKKNRDELVDRVEQIKQQVLGSKDD</sequence>
<feature type="compositionally biased region" description="Basic and acidic residues" evidence="2">
    <location>
        <begin position="95"/>
        <end position="114"/>
    </location>
</feature>
<reference evidence="6" key="1">
    <citation type="journal article" date="2018" name="Gigascience">
        <title>Genome assembly of the Pink Ipe (Handroanthus impetiginosus, Bignoniaceae), a highly valued, ecologically keystone Neotropical timber forest tree.</title>
        <authorList>
            <person name="Silva-Junior O.B."/>
            <person name="Grattapaglia D."/>
            <person name="Novaes E."/>
            <person name="Collevatti R.G."/>
        </authorList>
    </citation>
    <scope>NUCLEOTIDE SEQUENCE [LARGE SCALE GENOMIC DNA]</scope>
    <source>
        <strain evidence="6">cv. UFG-1</strain>
    </source>
</reference>
<dbReference type="Pfam" id="PF14159">
    <property type="entry name" value="CAAD"/>
    <property type="match status" value="1"/>
</dbReference>
<dbReference type="STRING" id="429701.A0A2G9HHD6"/>
<evidence type="ECO:0000313" key="5">
    <source>
        <dbReference type="EMBL" id="PIN16969.1"/>
    </source>
</evidence>
<feature type="region of interest" description="Disordered" evidence="2">
    <location>
        <begin position="95"/>
        <end position="123"/>
    </location>
</feature>
<evidence type="ECO:0000256" key="2">
    <source>
        <dbReference type="SAM" id="MobiDB-lite"/>
    </source>
</evidence>
<dbReference type="EMBL" id="NKXS01001763">
    <property type="protein sequence ID" value="PIN16969.1"/>
    <property type="molecule type" value="Genomic_DNA"/>
</dbReference>
<dbReference type="InterPro" id="IPR033344">
    <property type="entry name" value="CURT1"/>
</dbReference>
<comment type="subcellular location">
    <subcellularLocation>
        <location evidence="1">Membrane</location>
        <topology evidence="1">Multi-pass membrane protein</topology>
    </subcellularLocation>
</comment>
<keyword evidence="6" id="KW-1185">Reference proteome</keyword>
<proteinExistence type="predicted"/>
<dbReference type="InterPro" id="IPR025564">
    <property type="entry name" value="CAAD_dom"/>
</dbReference>
<evidence type="ECO:0000259" key="4">
    <source>
        <dbReference type="Pfam" id="PF14159"/>
    </source>
</evidence>
<feature type="transmembrane region" description="Helical" evidence="3">
    <location>
        <begin position="152"/>
        <end position="172"/>
    </location>
</feature>
<comment type="caution">
    <text evidence="5">The sequence shown here is derived from an EMBL/GenBank/DDBJ whole genome shotgun (WGS) entry which is preliminary data.</text>
</comment>
<dbReference type="PANTHER" id="PTHR33222:SF2">
    <property type="entry name" value="PROTEIN CURVATURE THYLAKOID 1D, CHLOROPLASTIC"/>
    <property type="match status" value="1"/>
</dbReference>
<evidence type="ECO:0000256" key="1">
    <source>
        <dbReference type="ARBA" id="ARBA00004141"/>
    </source>
</evidence>
<dbReference type="PANTHER" id="PTHR33222">
    <property type="match status" value="1"/>
</dbReference>
<keyword evidence="3" id="KW-0472">Membrane</keyword>
<keyword evidence="3" id="KW-1133">Transmembrane helix</keyword>
<evidence type="ECO:0000313" key="6">
    <source>
        <dbReference type="Proteomes" id="UP000231279"/>
    </source>
</evidence>
<dbReference type="GO" id="GO:0009535">
    <property type="term" value="C:chloroplast thylakoid membrane"/>
    <property type="evidence" value="ECO:0007669"/>
    <property type="project" value="TreeGrafter"/>
</dbReference>
<accession>A0A2G9HHD6</accession>
<organism evidence="5 6">
    <name type="scientific">Handroanthus impetiginosus</name>
    <dbReference type="NCBI Taxonomy" id="429701"/>
    <lineage>
        <taxon>Eukaryota</taxon>
        <taxon>Viridiplantae</taxon>
        <taxon>Streptophyta</taxon>
        <taxon>Embryophyta</taxon>
        <taxon>Tracheophyta</taxon>
        <taxon>Spermatophyta</taxon>
        <taxon>Magnoliopsida</taxon>
        <taxon>eudicotyledons</taxon>
        <taxon>Gunneridae</taxon>
        <taxon>Pentapetalae</taxon>
        <taxon>asterids</taxon>
        <taxon>lamiids</taxon>
        <taxon>Lamiales</taxon>
        <taxon>Bignoniaceae</taxon>
        <taxon>Crescentiina</taxon>
        <taxon>Tabebuia alliance</taxon>
        <taxon>Handroanthus</taxon>
    </lineage>
</organism>
<protein>
    <recommendedName>
        <fullName evidence="4">Cyanobacterial aminoacyl-tRNA synthetase CAAD domain-containing protein</fullName>
    </recommendedName>
</protein>
<evidence type="ECO:0000256" key="3">
    <source>
        <dbReference type="SAM" id="Phobius"/>
    </source>
</evidence>
<feature type="transmembrane region" description="Helical" evidence="3">
    <location>
        <begin position="184"/>
        <end position="203"/>
    </location>
</feature>
<dbReference type="OrthoDB" id="2014299at2759"/>
<keyword evidence="3" id="KW-0812">Transmembrane</keyword>
<gene>
    <name evidence="5" type="ORF">CDL12_10360</name>
</gene>
<dbReference type="AlphaFoldDB" id="A0A2G9HHD6"/>
<feature type="domain" description="Cyanobacterial aminoacyl-tRNA synthetase CAAD" evidence="4">
    <location>
        <begin position="147"/>
        <end position="223"/>
    </location>
</feature>
<name>A0A2G9HHD6_9LAMI</name>